<evidence type="ECO:0000259" key="4">
    <source>
        <dbReference type="Pfam" id="PF00685"/>
    </source>
</evidence>
<dbReference type="InterPro" id="IPR027417">
    <property type="entry name" value="P-loop_NTPase"/>
</dbReference>
<evidence type="ECO:0000256" key="3">
    <source>
        <dbReference type="RuleBase" id="RU361155"/>
    </source>
</evidence>
<dbReference type="InterPro" id="IPR000863">
    <property type="entry name" value="Sulfotransferase_dom"/>
</dbReference>
<evidence type="ECO:0000256" key="2">
    <source>
        <dbReference type="ARBA" id="ARBA00022679"/>
    </source>
</evidence>
<keyword evidence="6" id="KW-1185">Reference proteome</keyword>
<dbReference type="Pfam" id="PF00685">
    <property type="entry name" value="Sulfotransfer_1"/>
    <property type="match status" value="1"/>
</dbReference>
<protein>
    <recommendedName>
        <fullName evidence="3">Sulfotransferase</fullName>
        <ecNumber evidence="3">2.8.2.-</ecNumber>
    </recommendedName>
</protein>
<name>A0ABS2XRN2_POLSP</name>
<feature type="domain" description="Sulfotransferase" evidence="4">
    <location>
        <begin position="154"/>
        <end position="396"/>
    </location>
</feature>
<feature type="non-terminal residue" evidence="5">
    <location>
        <position position="406"/>
    </location>
</feature>
<evidence type="ECO:0000313" key="6">
    <source>
        <dbReference type="Proteomes" id="UP001166093"/>
    </source>
</evidence>
<dbReference type="EC" id="2.8.2.-" evidence="3"/>
<feature type="non-terminal residue" evidence="5">
    <location>
        <position position="1"/>
    </location>
</feature>
<keyword evidence="2 3" id="KW-0808">Transferase</keyword>
<comment type="similarity">
    <text evidence="1 3">Belongs to the sulfotransferase 1 family.</text>
</comment>
<evidence type="ECO:0000256" key="1">
    <source>
        <dbReference type="ARBA" id="ARBA00005771"/>
    </source>
</evidence>
<dbReference type="Gene3D" id="3.40.50.300">
    <property type="entry name" value="P-loop containing nucleotide triphosphate hydrolases"/>
    <property type="match status" value="1"/>
</dbReference>
<comment type="caution">
    <text evidence="5">The sequence shown here is derived from an EMBL/GenBank/DDBJ whole genome shotgun (WGS) entry which is preliminary data.</text>
</comment>
<organism evidence="5 6">
    <name type="scientific">Polyodon spathula</name>
    <name type="common">North American paddlefish</name>
    <name type="synonym">Squalus spathula</name>
    <dbReference type="NCBI Taxonomy" id="7913"/>
    <lineage>
        <taxon>Eukaryota</taxon>
        <taxon>Metazoa</taxon>
        <taxon>Chordata</taxon>
        <taxon>Craniata</taxon>
        <taxon>Vertebrata</taxon>
        <taxon>Euteleostomi</taxon>
        <taxon>Actinopterygii</taxon>
        <taxon>Chondrostei</taxon>
        <taxon>Acipenseriformes</taxon>
        <taxon>Polyodontidae</taxon>
        <taxon>Polyodon</taxon>
    </lineage>
</organism>
<dbReference type="PANTHER" id="PTHR11783">
    <property type="entry name" value="SULFOTRANSFERASE SULT"/>
    <property type="match status" value="1"/>
</dbReference>
<accession>A0ABS2XRN2</accession>
<proteinExistence type="inferred from homology"/>
<gene>
    <name evidence="5" type="primary">Sult2b1_1</name>
    <name evidence="5" type="ORF">GTO93_0013397</name>
</gene>
<dbReference type="SUPFAM" id="SSF52540">
    <property type="entry name" value="P-loop containing nucleoside triphosphate hydrolases"/>
    <property type="match status" value="1"/>
</dbReference>
<dbReference type="EMBL" id="JAAWVQ010064445">
    <property type="protein sequence ID" value="MBN3276957.1"/>
    <property type="molecule type" value="Genomic_DNA"/>
</dbReference>
<evidence type="ECO:0000313" key="5">
    <source>
        <dbReference type="EMBL" id="MBN3276957.1"/>
    </source>
</evidence>
<reference evidence="5" key="1">
    <citation type="journal article" date="2021" name="Cell">
        <title>Tracing the genetic footprints of vertebrate landing in non-teleost ray-finned fishes.</title>
        <authorList>
            <person name="Bi X."/>
            <person name="Wang K."/>
            <person name="Yang L."/>
            <person name="Pan H."/>
            <person name="Jiang H."/>
            <person name="Wei Q."/>
            <person name="Fang M."/>
            <person name="Yu H."/>
            <person name="Zhu C."/>
            <person name="Cai Y."/>
            <person name="He Y."/>
            <person name="Gan X."/>
            <person name="Zeng H."/>
            <person name="Yu D."/>
            <person name="Zhu Y."/>
            <person name="Jiang H."/>
            <person name="Qiu Q."/>
            <person name="Yang H."/>
            <person name="Zhang Y.E."/>
            <person name="Wang W."/>
            <person name="Zhu M."/>
            <person name="He S."/>
            <person name="Zhang G."/>
        </authorList>
    </citation>
    <scope>NUCLEOTIDE SEQUENCE</scope>
    <source>
        <strain evidence="5">Pddl_001</strain>
    </source>
</reference>
<dbReference type="Proteomes" id="UP001166093">
    <property type="component" value="Unassembled WGS sequence"/>
</dbReference>
<sequence length="406" mass="47037">MGHKGAVLPQQRIHMFVPSSCQLSPQFQLSFCLYFHRFSPYKDLPMEISCLSATFHAYSITWLHTSRRNNSAWSVHKPVKPPSSTLPSVSDHFLYPFFGCWVLRPWAAPILPPQYQSDMNNEEKNLIYKGIPLPKEVHSAESLKYAEDFQVREDDVFVVTYPKSGTTWMQEIIPVILSDGDLTPIQTMPNWERMPWLEEMPALHLLDARPSPRGIVTHLPYRLMCSSFRQSKAKVIYVTRNPKDVLVSSFHFHSMATFLEDPGTFDEFLEKFLAGKLLFGKWCDHVRGWRSSELKGRVLYITYEEMLEDLRGAVVKFSHFLGKPLSEETIDTIVEKGCFKSMKNNTMSNYSLVPEGVFHKGKSEFLRKGVSGDWRNHFTAANEERFNSVYREQMKDADLKFPWDDN</sequence>